<dbReference type="InterPro" id="IPR019382">
    <property type="entry name" value="eIF3l"/>
</dbReference>
<dbReference type="AlphaFoldDB" id="A0A137PDN5"/>
<dbReference type="PANTHER" id="PTHR13242">
    <property type="entry name" value="EUKARYOTIC TRANSLATION INITIATION FACTOR 3"/>
    <property type="match status" value="1"/>
</dbReference>
<gene>
    <name evidence="6" type="ORF">CONCODRAFT_55703</name>
</gene>
<reference evidence="6 7" key="1">
    <citation type="journal article" date="2015" name="Genome Biol. Evol.">
        <title>Phylogenomic analyses indicate that early fungi evolved digesting cell walls of algal ancestors of land plants.</title>
        <authorList>
            <person name="Chang Y."/>
            <person name="Wang S."/>
            <person name="Sekimoto S."/>
            <person name="Aerts A.L."/>
            <person name="Choi C."/>
            <person name="Clum A."/>
            <person name="LaButti K.M."/>
            <person name="Lindquist E.A."/>
            <person name="Yee Ngan C."/>
            <person name="Ohm R.A."/>
            <person name="Salamov A.A."/>
            <person name="Grigoriev I.V."/>
            <person name="Spatafora J.W."/>
            <person name="Berbee M.L."/>
        </authorList>
    </citation>
    <scope>NUCLEOTIDE SEQUENCE [LARGE SCALE GENOMIC DNA]</scope>
    <source>
        <strain evidence="6 7">NRRL 28638</strain>
    </source>
</reference>
<protein>
    <recommendedName>
        <fullName evidence="4">Eukaryotic translation initiation factor 3 subunit L</fullName>
        <shortName evidence="4">eIF3l</shortName>
    </recommendedName>
</protein>
<organism evidence="6 7">
    <name type="scientific">Conidiobolus coronatus (strain ATCC 28846 / CBS 209.66 / NRRL 28638)</name>
    <name type="common">Delacroixia coronata</name>
    <dbReference type="NCBI Taxonomy" id="796925"/>
    <lineage>
        <taxon>Eukaryota</taxon>
        <taxon>Fungi</taxon>
        <taxon>Fungi incertae sedis</taxon>
        <taxon>Zoopagomycota</taxon>
        <taxon>Entomophthoromycotina</taxon>
        <taxon>Entomophthoromycetes</taxon>
        <taxon>Entomophthorales</taxon>
        <taxon>Ancylistaceae</taxon>
        <taxon>Conidiobolus</taxon>
    </lineage>
</organism>
<keyword evidence="2 4" id="KW-0396">Initiation factor</keyword>
<comment type="subunit">
    <text evidence="4">Component of the eukaryotic translation initiation factor 3 (eIF-3) complex.</text>
</comment>
<evidence type="ECO:0000256" key="5">
    <source>
        <dbReference type="SAM" id="Phobius"/>
    </source>
</evidence>
<feature type="transmembrane region" description="Helical" evidence="5">
    <location>
        <begin position="235"/>
        <end position="254"/>
    </location>
</feature>
<evidence type="ECO:0000256" key="2">
    <source>
        <dbReference type="ARBA" id="ARBA00022540"/>
    </source>
</evidence>
<keyword evidence="5" id="KW-1133">Transmembrane helix</keyword>
<feature type="transmembrane region" description="Helical" evidence="5">
    <location>
        <begin position="274"/>
        <end position="296"/>
    </location>
</feature>
<dbReference type="HAMAP" id="MF_03011">
    <property type="entry name" value="eIF3l"/>
    <property type="match status" value="1"/>
</dbReference>
<keyword evidence="5" id="KW-0812">Transmembrane</keyword>
<dbReference type="PANTHER" id="PTHR13242:SF0">
    <property type="entry name" value="EUKARYOTIC TRANSLATION INITIATION FACTOR 3 SUBUNIT L"/>
    <property type="match status" value="1"/>
</dbReference>
<comment type="function">
    <text evidence="4">Component of the eukaryotic translation initiation factor 3 (eIF-3) complex, which is involved in protein synthesis of a specialized repertoire of mRNAs and, together with other initiation factors, stimulates binding of mRNA and methionyl-tRNAi to the 40S ribosome. The eIF-3 complex specifically targets and initiates translation of a subset of mRNAs involved in cell proliferation.</text>
</comment>
<evidence type="ECO:0000256" key="3">
    <source>
        <dbReference type="ARBA" id="ARBA00022917"/>
    </source>
</evidence>
<dbReference type="GO" id="GO:0001732">
    <property type="term" value="P:formation of cytoplasmic translation initiation complex"/>
    <property type="evidence" value="ECO:0007669"/>
    <property type="project" value="UniProtKB-UniRule"/>
</dbReference>
<evidence type="ECO:0000313" key="7">
    <source>
        <dbReference type="Proteomes" id="UP000070444"/>
    </source>
</evidence>
<accession>A0A137PDN5</accession>
<comment type="similarity">
    <text evidence="4">Belongs to the eIF-3 subunit L family.</text>
</comment>
<dbReference type="GO" id="GO:0005852">
    <property type="term" value="C:eukaryotic translation initiation factor 3 complex"/>
    <property type="evidence" value="ECO:0007669"/>
    <property type="project" value="UniProtKB-UniRule"/>
</dbReference>
<keyword evidence="1 4" id="KW-0963">Cytoplasm</keyword>
<dbReference type="Proteomes" id="UP000070444">
    <property type="component" value="Unassembled WGS sequence"/>
</dbReference>
<dbReference type="STRING" id="796925.A0A137PDN5"/>
<dbReference type="GO" id="GO:0003743">
    <property type="term" value="F:translation initiation factor activity"/>
    <property type="evidence" value="ECO:0007669"/>
    <property type="project" value="UniProtKB-UniRule"/>
</dbReference>
<dbReference type="OMA" id="AGWFIRN"/>
<dbReference type="OrthoDB" id="15082at2759"/>
<sequence length="534" mass="62079">MYQDYDDEYIPFEVDISTSVYAAARKQDADYEQNFNISDEAVVNLPEDVKKFILSFHRNLLSRSVFELHYIYENLFNKLTEKYYTKQAWPEPELIAGLVGDDQLFLTLYKELYFRHIYSKLHPSLEVRFQSYENYCNLFNYILNSDGPVNLELPNQWLWDIIDEFIYQFQSFCQYRSKVKSTSDEYATLQENVNVWGCYSVLNVLYSLIQKSGINSSSDSKDAAESVDKYKSKTLYKSLGFFSTIGLLRLHTLLGNYTAALKTMDGIELNKRTLMNRVTACHVTAFYYVGFCYLMLRRYADAHRSFSHILVHMSRSKNYQTKSYQFDQINKKVDQMYALLSIVVALYPTRIDDSISFNLKEKHSEHIAKMRSGSEGLAVFEELFLYSCPKFIFAKPTPAASSDDGSSTHVEPYQRHLQVFLEDVKVQSLLPTLRSYLGLYTSLSVSKLATFVEIQPEELLAQLIVLKQRSLQKRWTSGNLLSGELHLTNDIDFVIQGDIITISEIKMSRRTGDFFLRQTSKFQDLIDHLNKTKQ</sequence>
<evidence type="ECO:0000313" key="6">
    <source>
        <dbReference type="EMBL" id="KXN73100.1"/>
    </source>
</evidence>
<evidence type="ECO:0000256" key="4">
    <source>
        <dbReference type="HAMAP-Rule" id="MF_03011"/>
    </source>
</evidence>
<keyword evidence="5" id="KW-0472">Membrane</keyword>
<proteinExistence type="inferred from homology"/>
<dbReference type="GO" id="GO:0016282">
    <property type="term" value="C:eukaryotic 43S preinitiation complex"/>
    <property type="evidence" value="ECO:0007669"/>
    <property type="project" value="UniProtKB-UniRule"/>
</dbReference>
<keyword evidence="7" id="KW-1185">Reference proteome</keyword>
<keyword evidence="3 4" id="KW-0648">Protein biosynthesis</keyword>
<dbReference type="EMBL" id="KQ964441">
    <property type="protein sequence ID" value="KXN73100.1"/>
    <property type="molecule type" value="Genomic_DNA"/>
</dbReference>
<name>A0A137PDN5_CONC2</name>
<dbReference type="Pfam" id="PF10255">
    <property type="entry name" value="Paf67"/>
    <property type="match status" value="1"/>
</dbReference>
<dbReference type="GO" id="GO:0033290">
    <property type="term" value="C:eukaryotic 48S preinitiation complex"/>
    <property type="evidence" value="ECO:0007669"/>
    <property type="project" value="UniProtKB-UniRule"/>
</dbReference>
<comment type="subcellular location">
    <subcellularLocation>
        <location evidence="4">Cytoplasm</location>
    </subcellularLocation>
</comment>
<evidence type="ECO:0000256" key="1">
    <source>
        <dbReference type="ARBA" id="ARBA00022490"/>
    </source>
</evidence>